<protein>
    <submittedName>
        <fullName evidence="8">B-box zinc finger protein 32</fullName>
    </submittedName>
</protein>
<dbReference type="PROSITE" id="PS50119">
    <property type="entry name" value="ZF_BBOX"/>
    <property type="match status" value="1"/>
</dbReference>
<dbReference type="Proteomes" id="UP000515121">
    <property type="component" value="Unplaced"/>
</dbReference>
<dbReference type="RefSeq" id="XP_022723694.1">
    <property type="nucleotide sequence ID" value="XM_022867959.1"/>
</dbReference>
<feature type="region of interest" description="Disordered" evidence="5">
    <location>
        <begin position="85"/>
        <end position="105"/>
    </location>
</feature>
<dbReference type="InterPro" id="IPR049808">
    <property type="entry name" value="CONSTANS-like_Bbox1"/>
</dbReference>
<dbReference type="PANTHER" id="PTHR31717:SF81">
    <property type="entry name" value="B-BOX ZINC FINGER PROTEIN 32-LIKE"/>
    <property type="match status" value="1"/>
</dbReference>
<evidence type="ECO:0000313" key="7">
    <source>
        <dbReference type="Proteomes" id="UP000515121"/>
    </source>
</evidence>
<evidence type="ECO:0000256" key="4">
    <source>
        <dbReference type="PROSITE-ProRule" id="PRU00024"/>
    </source>
</evidence>
<evidence type="ECO:0000256" key="2">
    <source>
        <dbReference type="ARBA" id="ARBA00022771"/>
    </source>
</evidence>
<sequence>MKTGKLCELCEEEAKVYCSADAAFLCRNCDNKVHQANFLVARHIRHVLCRKCKSFCGLEPIRASPSESQSHHLCKTCSVEENNHPMPSSTLSSSSSDCLSTNESSSTDFKTKRILVRSRSTTPIQSSSTASVPELSNTKRLESVFVIWCKKLGLNQHSVVPTATSALRFCLERLAILPFRLSLAAAFWIGLRMSGDMSVATWQNLRRLEELSGVPAKLIVSMEPKLARAMRLRRRIRRDLKEGWAECNV</sequence>
<accession>A0A6P5X5P4</accession>
<gene>
    <name evidence="8" type="primary">LOC111280496</name>
</gene>
<dbReference type="OrthoDB" id="153872at2759"/>
<evidence type="ECO:0000256" key="5">
    <source>
        <dbReference type="SAM" id="MobiDB-lite"/>
    </source>
</evidence>
<dbReference type="Pfam" id="PF00643">
    <property type="entry name" value="zf-B_box"/>
    <property type="match status" value="1"/>
</dbReference>
<keyword evidence="3" id="KW-0862">Zinc</keyword>
<organism evidence="7 8">
    <name type="scientific">Durio zibethinus</name>
    <name type="common">Durian</name>
    <dbReference type="NCBI Taxonomy" id="66656"/>
    <lineage>
        <taxon>Eukaryota</taxon>
        <taxon>Viridiplantae</taxon>
        <taxon>Streptophyta</taxon>
        <taxon>Embryophyta</taxon>
        <taxon>Tracheophyta</taxon>
        <taxon>Spermatophyta</taxon>
        <taxon>Magnoliopsida</taxon>
        <taxon>eudicotyledons</taxon>
        <taxon>Gunneridae</taxon>
        <taxon>Pentapetalae</taxon>
        <taxon>rosids</taxon>
        <taxon>malvids</taxon>
        <taxon>Malvales</taxon>
        <taxon>Malvaceae</taxon>
        <taxon>Helicteroideae</taxon>
        <taxon>Durio</taxon>
    </lineage>
</organism>
<dbReference type="CDD" id="cd19821">
    <property type="entry name" value="Bbox1_BBX-like"/>
    <property type="match status" value="1"/>
</dbReference>
<evidence type="ECO:0000313" key="8">
    <source>
        <dbReference type="RefSeq" id="XP_022723694.1"/>
    </source>
</evidence>
<keyword evidence="7" id="KW-1185">Reference proteome</keyword>
<keyword evidence="2 4" id="KW-0863">Zinc-finger</keyword>
<proteinExistence type="predicted"/>
<dbReference type="GeneID" id="111280496"/>
<feature type="domain" description="B box-type" evidence="6">
    <location>
        <begin position="2"/>
        <end position="43"/>
    </location>
</feature>
<reference evidence="8" key="1">
    <citation type="submission" date="2025-08" db="UniProtKB">
        <authorList>
            <consortium name="RefSeq"/>
        </authorList>
    </citation>
    <scope>IDENTIFICATION</scope>
    <source>
        <tissue evidence="8">Fruit stalk</tissue>
    </source>
</reference>
<evidence type="ECO:0000259" key="6">
    <source>
        <dbReference type="PROSITE" id="PS50119"/>
    </source>
</evidence>
<evidence type="ECO:0000256" key="1">
    <source>
        <dbReference type="ARBA" id="ARBA00022723"/>
    </source>
</evidence>
<dbReference type="InterPro" id="IPR000315">
    <property type="entry name" value="Znf_B-box"/>
</dbReference>
<dbReference type="AlphaFoldDB" id="A0A6P5X5P4"/>
<keyword evidence="1" id="KW-0479">Metal-binding</keyword>
<dbReference type="PANTHER" id="PTHR31717">
    <property type="entry name" value="ZINC FINGER PROTEIN CONSTANS-LIKE 10"/>
    <property type="match status" value="1"/>
</dbReference>
<name>A0A6P5X5P4_DURZI</name>
<dbReference type="GO" id="GO:0008270">
    <property type="term" value="F:zinc ion binding"/>
    <property type="evidence" value="ECO:0007669"/>
    <property type="project" value="UniProtKB-KW"/>
</dbReference>
<dbReference type="KEGG" id="dzi:111280496"/>
<evidence type="ECO:0000256" key="3">
    <source>
        <dbReference type="ARBA" id="ARBA00022833"/>
    </source>
</evidence>
<feature type="compositionally biased region" description="Low complexity" evidence="5">
    <location>
        <begin position="88"/>
        <end position="105"/>
    </location>
</feature>
<dbReference type="SMART" id="SM00336">
    <property type="entry name" value="BBOX"/>
    <property type="match status" value="1"/>
</dbReference>